<dbReference type="OrthoDB" id="4350228at2"/>
<gene>
    <name evidence="5" type="ORF">SAMN06272737_11751</name>
</gene>
<organism evidence="5 6">
    <name type="scientific">Blastococcus mobilis</name>
    <dbReference type="NCBI Taxonomy" id="1938746"/>
    <lineage>
        <taxon>Bacteria</taxon>
        <taxon>Bacillati</taxon>
        <taxon>Actinomycetota</taxon>
        <taxon>Actinomycetes</taxon>
        <taxon>Geodermatophilales</taxon>
        <taxon>Geodermatophilaceae</taxon>
        <taxon>Blastococcus</taxon>
    </lineage>
</organism>
<dbReference type="RefSeq" id="WP_089337451.1">
    <property type="nucleotide sequence ID" value="NZ_FZNO01000017.1"/>
</dbReference>
<name>A0A238Y338_9ACTN</name>
<protein>
    <submittedName>
        <fullName evidence="5">3-oxoacyl-[acyl-carrier protein] reductase</fullName>
    </submittedName>
</protein>
<proteinExistence type="inferred from homology"/>
<dbReference type="InterPro" id="IPR050259">
    <property type="entry name" value="SDR"/>
</dbReference>
<dbReference type="PRINTS" id="PR00080">
    <property type="entry name" value="SDRFAMILY"/>
</dbReference>
<evidence type="ECO:0000313" key="5">
    <source>
        <dbReference type="EMBL" id="SNR65228.1"/>
    </source>
</evidence>
<dbReference type="NCBIfam" id="NF005559">
    <property type="entry name" value="PRK07231.1"/>
    <property type="match status" value="1"/>
</dbReference>
<comment type="similarity">
    <text evidence="1 3">Belongs to the short-chain dehydrogenases/reductases (SDR) family.</text>
</comment>
<dbReference type="GO" id="GO:0016491">
    <property type="term" value="F:oxidoreductase activity"/>
    <property type="evidence" value="ECO:0007669"/>
    <property type="project" value="UniProtKB-KW"/>
</dbReference>
<dbReference type="CDD" id="cd05233">
    <property type="entry name" value="SDR_c"/>
    <property type="match status" value="1"/>
</dbReference>
<evidence type="ECO:0000256" key="2">
    <source>
        <dbReference type="ARBA" id="ARBA00023002"/>
    </source>
</evidence>
<dbReference type="PANTHER" id="PTHR42879:SF2">
    <property type="entry name" value="3-OXOACYL-[ACYL-CARRIER-PROTEIN] REDUCTASE FABG"/>
    <property type="match status" value="1"/>
</dbReference>
<feature type="domain" description="Ketoreductase" evidence="4">
    <location>
        <begin position="6"/>
        <end position="192"/>
    </location>
</feature>
<keyword evidence="6" id="KW-1185">Reference proteome</keyword>
<dbReference type="Gene3D" id="3.40.50.720">
    <property type="entry name" value="NAD(P)-binding Rossmann-like Domain"/>
    <property type="match status" value="1"/>
</dbReference>
<dbReference type="NCBIfam" id="NF009466">
    <property type="entry name" value="PRK12826.1-2"/>
    <property type="match status" value="1"/>
</dbReference>
<keyword evidence="2" id="KW-0560">Oxidoreductase</keyword>
<dbReference type="PRINTS" id="PR00081">
    <property type="entry name" value="GDHRDH"/>
</dbReference>
<dbReference type="Pfam" id="PF00106">
    <property type="entry name" value="adh_short"/>
    <property type="match status" value="1"/>
</dbReference>
<dbReference type="SUPFAM" id="SSF51735">
    <property type="entry name" value="NAD(P)-binding Rossmann-fold domains"/>
    <property type="match status" value="1"/>
</dbReference>
<dbReference type="FunFam" id="3.40.50.720:FF:000173">
    <property type="entry name" value="3-oxoacyl-[acyl-carrier protein] reductase"/>
    <property type="match status" value="1"/>
</dbReference>
<dbReference type="Proteomes" id="UP000198403">
    <property type="component" value="Unassembled WGS sequence"/>
</dbReference>
<dbReference type="EMBL" id="FZNO01000017">
    <property type="protein sequence ID" value="SNR65228.1"/>
    <property type="molecule type" value="Genomic_DNA"/>
</dbReference>
<dbReference type="AlphaFoldDB" id="A0A238Y338"/>
<evidence type="ECO:0000313" key="6">
    <source>
        <dbReference type="Proteomes" id="UP000198403"/>
    </source>
</evidence>
<dbReference type="InterPro" id="IPR057326">
    <property type="entry name" value="KR_dom"/>
</dbReference>
<sequence length="252" mass="26993">MTLEGQVAIVTGGAGGIGSAIAKVLAEDGARVVCVDRNQEALDELTRRAREWGDDVAGRIEGAVVDIRDFEAVATCVKSVMKQHGRIDVLVNNAGTTGPARPMWETPVDYWHDMFQVHVHGTFYFMREVLPHMIERGYGRVVNIASVAGKEGNPNSSAYSAAKAAVIGLTKSGGKELAKTGVLVNVVTPGVIETRIVEQVTPSHHEYLLSKIPMGRAGQPSEVAELVRFATSPRVSFTTGSVFDISGGRTTY</sequence>
<dbReference type="InterPro" id="IPR036291">
    <property type="entry name" value="NAD(P)-bd_dom_sf"/>
</dbReference>
<dbReference type="SMART" id="SM00822">
    <property type="entry name" value="PKS_KR"/>
    <property type="match status" value="1"/>
</dbReference>
<accession>A0A238Y338</accession>
<dbReference type="GO" id="GO:0032787">
    <property type="term" value="P:monocarboxylic acid metabolic process"/>
    <property type="evidence" value="ECO:0007669"/>
    <property type="project" value="UniProtKB-ARBA"/>
</dbReference>
<dbReference type="PROSITE" id="PS00061">
    <property type="entry name" value="ADH_SHORT"/>
    <property type="match status" value="1"/>
</dbReference>
<evidence type="ECO:0000256" key="3">
    <source>
        <dbReference type="RuleBase" id="RU000363"/>
    </source>
</evidence>
<reference evidence="5 6" key="1">
    <citation type="submission" date="2017-06" db="EMBL/GenBank/DDBJ databases">
        <authorList>
            <person name="Kim H.J."/>
            <person name="Triplett B.A."/>
        </authorList>
    </citation>
    <scope>NUCLEOTIDE SEQUENCE [LARGE SCALE GENOMIC DNA]</scope>
    <source>
        <strain evidence="5 6">DSM 44272</strain>
    </source>
</reference>
<evidence type="ECO:0000256" key="1">
    <source>
        <dbReference type="ARBA" id="ARBA00006484"/>
    </source>
</evidence>
<evidence type="ECO:0000259" key="4">
    <source>
        <dbReference type="SMART" id="SM00822"/>
    </source>
</evidence>
<dbReference type="InterPro" id="IPR002347">
    <property type="entry name" value="SDR_fam"/>
</dbReference>
<dbReference type="PANTHER" id="PTHR42879">
    <property type="entry name" value="3-OXOACYL-(ACYL-CARRIER-PROTEIN) REDUCTASE"/>
    <property type="match status" value="1"/>
</dbReference>
<dbReference type="InterPro" id="IPR020904">
    <property type="entry name" value="Sc_DH/Rdtase_CS"/>
</dbReference>